<proteinExistence type="predicted"/>
<dbReference type="PROSITE" id="PS01124">
    <property type="entry name" value="HTH_ARAC_FAMILY_2"/>
    <property type="match status" value="1"/>
</dbReference>
<dbReference type="GO" id="GO:0003700">
    <property type="term" value="F:DNA-binding transcription factor activity"/>
    <property type="evidence" value="ECO:0007669"/>
    <property type="project" value="InterPro"/>
</dbReference>
<protein>
    <recommendedName>
        <fullName evidence="5">HTH araC/xylS-type domain-containing protein</fullName>
    </recommendedName>
</protein>
<dbReference type="SUPFAM" id="SSF46689">
    <property type="entry name" value="Homeodomain-like"/>
    <property type="match status" value="1"/>
</dbReference>
<dbReference type="Pfam" id="PF02311">
    <property type="entry name" value="AraC_binding"/>
    <property type="match status" value="1"/>
</dbReference>
<accession>A0A2N9VQ08</accession>
<dbReference type="PANTHER" id="PTHR43280">
    <property type="entry name" value="ARAC-FAMILY TRANSCRIPTIONAL REGULATOR"/>
    <property type="match status" value="1"/>
</dbReference>
<sequence length="297" mass="33755">MRGTAPTYDLYGENHAQRPDFWLHWETIASRSQLHNWEIKIHKHDAFFQILYLRGGTGDAVFNGEVLPILPPVMIAVPPKYEHGFRFSKDMDGMVITMVASRFGALGRAFLDAEMAQWFSRPRLIALDLNDGDQGFLAQTLERLCQELLHSDAFHSDLVEAYLRTAILIAARLTAPDQSAINDSVPENPRMKALQTLVNRHFRDHHPAEFYASHLGVSTTHLNRIVKATTGQSTNDLIASRLIDQAKRDLVFTSANIKQIAYDLGFNDPAYFSRFFTKETGSTPRQYRAEQHEKLAE</sequence>
<dbReference type="Pfam" id="PF12833">
    <property type="entry name" value="HTH_18"/>
    <property type="match status" value="1"/>
</dbReference>
<evidence type="ECO:0000256" key="2">
    <source>
        <dbReference type="ARBA" id="ARBA00023125"/>
    </source>
</evidence>
<comment type="caution">
    <text evidence="6">The sequence shown here is derived from an EMBL/GenBank/DDBJ whole genome shotgun (WGS) entry which is preliminary data.</text>
</comment>
<gene>
    <name evidence="6" type="ORF">B5P45_28075</name>
</gene>
<evidence type="ECO:0000259" key="5">
    <source>
        <dbReference type="PROSITE" id="PS01124"/>
    </source>
</evidence>
<evidence type="ECO:0000313" key="7">
    <source>
        <dbReference type="Proteomes" id="UP000232163"/>
    </source>
</evidence>
<evidence type="ECO:0000313" key="6">
    <source>
        <dbReference type="EMBL" id="PIO41576.1"/>
    </source>
</evidence>
<dbReference type="EMBL" id="MZMT01000059">
    <property type="protein sequence ID" value="PIO41576.1"/>
    <property type="molecule type" value="Genomic_DNA"/>
</dbReference>
<dbReference type="AlphaFoldDB" id="A0A2N9VQ08"/>
<keyword evidence="2" id="KW-0238">DNA-binding</keyword>
<name>A0A2N9VQ08_9HYPH</name>
<dbReference type="PRINTS" id="PR00032">
    <property type="entry name" value="HTHARAC"/>
</dbReference>
<keyword evidence="1" id="KW-0805">Transcription regulation</keyword>
<dbReference type="InterPro" id="IPR020449">
    <property type="entry name" value="Tscrpt_reg_AraC-type_HTH"/>
</dbReference>
<dbReference type="KEGG" id="pht:BLM14_23195"/>
<evidence type="ECO:0000256" key="1">
    <source>
        <dbReference type="ARBA" id="ARBA00023015"/>
    </source>
</evidence>
<dbReference type="InterPro" id="IPR018060">
    <property type="entry name" value="HTH_AraC"/>
</dbReference>
<dbReference type="Proteomes" id="UP000232163">
    <property type="component" value="Unassembled WGS sequence"/>
</dbReference>
<evidence type="ECO:0000256" key="4">
    <source>
        <dbReference type="ARBA" id="ARBA00023163"/>
    </source>
</evidence>
<evidence type="ECO:0000256" key="3">
    <source>
        <dbReference type="ARBA" id="ARBA00023159"/>
    </source>
</evidence>
<dbReference type="InterPro" id="IPR009057">
    <property type="entry name" value="Homeodomain-like_sf"/>
</dbReference>
<dbReference type="InterPro" id="IPR037923">
    <property type="entry name" value="HTH-like"/>
</dbReference>
<dbReference type="InterPro" id="IPR003313">
    <property type="entry name" value="AraC-bd"/>
</dbReference>
<dbReference type="Gene3D" id="1.10.10.60">
    <property type="entry name" value="Homeodomain-like"/>
    <property type="match status" value="1"/>
</dbReference>
<dbReference type="GO" id="GO:0043565">
    <property type="term" value="F:sequence-specific DNA binding"/>
    <property type="evidence" value="ECO:0007669"/>
    <property type="project" value="InterPro"/>
</dbReference>
<organism evidence="6 7">
    <name type="scientific">Phyllobacterium zundukense</name>
    <dbReference type="NCBI Taxonomy" id="1867719"/>
    <lineage>
        <taxon>Bacteria</taxon>
        <taxon>Pseudomonadati</taxon>
        <taxon>Pseudomonadota</taxon>
        <taxon>Alphaproteobacteria</taxon>
        <taxon>Hyphomicrobiales</taxon>
        <taxon>Phyllobacteriaceae</taxon>
        <taxon>Phyllobacterium</taxon>
    </lineage>
</organism>
<keyword evidence="7" id="KW-1185">Reference proteome</keyword>
<dbReference type="SUPFAM" id="SSF51215">
    <property type="entry name" value="Regulatory protein AraC"/>
    <property type="match status" value="1"/>
</dbReference>
<dbReference type="CDD" id="cd06999">
    <property type="entry name" value="cupin_HpaA-like_N"/>
    <property type="match status" value="1"/>
</dbReference>
<feature type="domain" description="HTH araC/xylS-type" evidence="5">
    <location>
        <begin position="192"/>
        <end position="290"/>
    </location>
</feature>
<keyword evidence="4" id="KW-0804">Transcription</keyword>
<dbReference type="OrthoDB" id="9814125at2"/>
<reference evidence="7" key="1">
    <citation type="journal article" date="2017" name="Int J Environ Stud">
        <title>Does the Miocene-Pliocene relict legume Oxytropis triphylla form nitrogen-fixing nodules with a combination of bacterial strains?</title>
        <authorList>
            <person name="Safronova V."/>
            <person name="Belimov A."/>
            <person name="Sazanova A."/>
            <person name="Kuznetsova I."/>
            <person name="Popova J."/>
            <person name="Andronov E."/>
            <person name="Verkhozina A."/>
            <person name="Tikhonovich I."/>
        </authorList>
    </citation>
    <scope>NUCLEOTIDE SEQUENCE [LARGE SCALE GENOMIC DNA]</scope>
    <source>
        <strain evidence="7">Tri-38</strain>
    </source>
</reference>
<dbReference type="SMART" id="SM00342">
    <property type="entry name" value="HTH_ARAC"/>
    <property type="match status" value="1"/>
</dbReference>
<dbReference type="RefSeq" id="WP_100002320.1">
    <property type="nucleotide sequence ID" value="NZ_CP017942.1"/>
</dbReference>
<dbReference type="PANTHER" id="PTHR43280:SF32">
    <property type="entry name" value="TRANSCRIPTIONAL REGULATORY PROTEIN"/>
    <property type="match status" value="1"/>
</dbReference>
<dbReference type="InterPro" id="IPR047264">
    <property type="entry name" value="Cupin_HpaA-like_N"/>
</dbReference>
<keyword evidence="3" id="KW-0010">Activator</keyword>